<protein>
    <submittedName>
        <fullName evidence="2">Uncharacterized protein</fullName>
    </submittedName>
</protein>
<proteinExistence type="predicted"/>
<evidence type="ECO:0000313" key="2">
    <source>
        <dbReference type="EMBL" id="QHS95770.1"/>
    </source>
</evidence>
<keyword evidence="1" id="KW-0175">Coiled coil</keyword>
<dbReference type="EMBL" id="MN739257">
    <property type="protein sequence ID" value="QHS95770.1"/>
    <property type="molecule type" value="Genomic_DNA"/>
</dbReference>
<feature type="coiled-coil region" evidence="1">
    <location>
        <begin position="162"/>
        <end position="189"/>
    </location>
</feature>
<sequence length="536" mass="61535">MANNPYLPQQAQIHAQMPQNYAQPQLPFLSNQNKELVYEILQENTKKKFRLMLSDIPDFVRILEDTFVDVDRSLGRQADTTTKNKQAISHLYKHINGWVSNQTVPQTNKGEMLARNYEAARQDFAKYKADPQKPTINLQEELDKEAVSMKQQFNNVNADDAYSLIVAQREKEEAQLKQIQKQNEDIAVAWLNPTGTPSQNTANHNKVEKKSNIVAHDTPAVTIDYLKQPASKKLTRETMKRHLPEKTVMFNNTVEVFTEETKLNTTNDILTCEQAVNSTEPDANLWWNKNFQKPQLNIEEKTLVTKNIHDNVVSLNEKFSSFKSIHINNIALPNRVITTTNELDMDIQSKISDLPYIYVEIFINGDLLHASSSQPKYMYRQDKEVGNYIYFTCNQSISSETNPVVATIALRFYDDHEEPLDITPLIKMETLINGTQITNKINKNTKFNDAQLSYIKVKQFGGEYGPNDVIQINDSKYKVVGVCKVNIRDEEHINIEGLNQTKDYNTMIVQLDKEIGMESKIMNLSRLPMVIVNIVK</sequence>
<dbReference type="AlphaFoldDB" id="A0A6C0BUL4"/>
<accession>A0A6C0BUL4</accession>
<evidence type="ECO:0000256" key="1">
    <source>
        <dbReference type="SAM" id="Coils"/>
    </source>
</evidence>
<name>A0A6C0BUL4_9ZZZZ</name>
<organism evidence="2">
    <name type="scientific">viral metagenome</name>
    <dbReference type="NCBI Taxonomy" id="1070528"/>
    <lineage>
        <taxon>unclassified sequences</taxon>
        <taxon>metagenomes</taxon>
        <taxon>organismal metagenomes</taxon>
    </lineage>
</organism>
<reference evidence="2" key="1">
    <citation type="journal article" date="2020" name="Nature">
        <title>Giant virus diversity and host interactions through global metagenomics.</title>
        <authorList>
            <person name="Schulz F."/>
            <person name="Roux S."/>
            <person name="Paez-Espino D."/>
            <person name="Jungbluth S."/>
            <person name="Walsh D.A."/>
            <person name="Denef V.J."/>
            <person name="McMahon K.D."/>
            <person name="Konstantinidis K.T."/>
            <person name="Eloe-Fadrosh E.A."/>
            <person name="Kyrpides N.C."/>
            <person name="Woyke T."/>
        </authorList>
    </citation>
    <scope>NUCLEOTIDE SEQUENCE</scope>
    <source>
        <strain evidence="2">GVMAG-M-3300018868-6</strain>
    </source>
</reference>